<dbReference type="EMBL" id="HBGU01054181">
    <property type="protein sequence ID" value="CAD9502767.1"/>
    <property type="molecule type" value="Transcribed_RNA"/>
</dbReference>
<organism evidence="2">
    <name type="scientific">Haptolina brevifila</name>
    <dbReference type="NCBI Taxonomy" id="156173"/>
    <lineage>
        <taxon>Eukaryota</taxon>
        <taxon>Haptista</taxon>
        <taxon>Haptophyta</taxon>
        <taxon>Prymnesiophyceae</taxon>
        <taxon>Prymnesiales</taxon>
        <taxon>Prymnesiaceae</taxon>
        <taxon>Haptolina</taxon>
    </lineage>
</organism>
<feature type="region of interest" description="Disordered" evidence="1">
    <location>
        <begin position="1"/>
        <end position="66"/>
    </location>
</feature>
<accession>A0A7S2HXL5</accession>
<feature type="compositionally biased region" description="Pro residues" evidence="1">
    <location>
        <begin position="25"/>
        <end position="35"/>
    </location>
</feature>
<gene>
    <name evidence="2" type="ORF">CBRE1094_LOCUS29625</name>
</gene>
<name>A0A7S2HXL5_9EUKA</name>
<dbReference type="AlphaFoldDB" id="A0A7S2HXL5"/>
<evidence type="ECO:0000256" key="1">
    <source>
        <dbReference type="SAM" id="MobiDB-lite"/>
    </source>
</evidence>
<sequence length="105" mass="10915">MEGVVIPQESERPTSSGRVAVRGAPSPPAPPPQRATPPQGTQPLAASPEDPSRPPGSATGARLAAGAQERLARLQRLDAAAQEKEHLDELLEGYLQQPGRPGMGP</sequence>
<evidence type="ECO:0000313" key="2">
    <source>
        <dbReference type="EMBL" id="CAD9502767.1"/>
    </source>
</evidence>
<protein>
    <submittedName>
        <fullName evidence="2">Uncharacterized protein</fullName>
    </submittedName>
</protein>
<proteinExistence type="predicted"/>
<reference evidence="2" key="1">
    <citation type="submission" date="2021-01" db="EMBL/GenBank/DDBJ databases">
        <authorList>
            <person name="Corre E."/>
            <person name="Pelletier E."/>
            <person name="Niang G."/>
            <person name="Scheremetjew M."/>
            <person name="Finn R."/>
            <person name="Kale V."/>
            <person name="Holt S."/>
            <person name="Cochrane G."/>
            <person name="Meng A."/>
            <person name="Brown T."/>
            <person name="Cohen L."/>
        </authorList>
    </citation>
    <scope>NUCLEOTIDE SEQUENCE</scope>
    <source>
        <strain evidence="2">UTEX LB 985</strain>
    </source>
</reference>